<dbReference type="EMBL" id="AUZY01001909">
    <property type="protein sequence ID" value="EQD73589.1"/>
    <property type="molecule type" value="Genomic_DNA"/>
</dbReference>
<reference evidence="2" key="1">
    <citation type="submission" date="2013-08" db="EMBL/GenBank/DDBJ databases">
        <authorList>
            <person name="Mendez C."/>
            <person name="Richter M."/>
            <person name="Ferrer M."/>
            <person name="Sanchez J."/>
        </authorList>
    </citation>
    <scope>NUCLEOTIDE SEQUENCE</scope>
</reference>
<evidence type="ECO:0000259" key="1">
    <source>
        <dbReference type="Pfam" id="PF00149"/>
    </source>
</evidence>
<dbReference type="Pfam" id="PF00149">
    <property type="entry name" value="Metallophos"/>
    <property type="match status" value="1"/>
</dbReference>
<dbReference type="PANTHER" id="PTHR11668:SF496">
    <property type="entry name" value="SERINE_THREONINE-PROTEIN PHOSPHATASE"/>
    <property type="match status" value="1"/>
</dbReference>
<dbReference type="AlphaFoldDB" id="T1CWN5"/>
<dbReference type="GO" id="GO:0004722">
    <property type="term" value="F:protein serine/threonine phosphatase activity"/>
    <property type="evidence" value="ECO:0007669"/>
    <property type="project" value="TreeGrafter"/>
</dbReference>
<organism evidence="2">
    <name type="scientific">mine drainage metagenome</name>
    <dbReference type="NCBI Taxonomy" id="410659"/>
    <lineage>
        <taxon>unclassified sequences</taxon>
        <taxon>metagenomes</taxon>
        <taxon>ecological metagenomes</taxon>
    </lineage>
</organism>
<evidence type="ECO:0000313" key="2">
    <source>
        <dbReference type="EMBL" id="EQD73589.1"/>
    </source>
</evidence>
<sequence>MDDPRSLESRPASALLELLAQADRAFRRRPPPLLARIPSDRPIQVVGDLHGDDVALLRALRYARNQVPPHRLVALGDYIDRNTRRQPDPPTLPGGSLWVSACLLAWTSALPGEVVALQGNHESARRLPVPGPSFLREIRRALGRGDSLEIYRGFMDLLERLPWAARTRNGVFLAHGGIPPPGRT</sequence>
<dbReference type="PANTHER" id="PTHR11668">
    <property type="entry name" value="SERINE/THREONINE PROTEIN PHOSPHATASE"/>
    <property type="match status" value="1"/>
</dbReference>
<feature type="non-terminal residue" evidence="2">
    <location>
        <position position="184"/>
    </location>
</feature>
<comment type="caution">
    <text evidence="2">The sequence shown here is derived from an EMBL/GenBank/DDBJ whole genome shotgun (WGS) entry which is preliminary data.</text>
</comment>
<dbReference type="InterPro" id="IPR004843">
    <property type="entry name" value="Calcineurin-like_PHP"/>
</dbReference>
<accession>T1CWN5</accession>
<dbReference type="Gene3D" id="3.60.21.10">
    <property type="match status" value="1"/>
</dbReference>
<dbReference type="InterPro" id="IPR006186">
    <property type="entry name" value="Ser/Thr-sp_prot-phosphatase"/>
</dbReference>
<dbReference type="InterPro" id="IPR029052">
    <property type="entry name" value="Metallo-depent_PP-like"/>
</dbReference>
<protein>
    <submittedName>
        <fullName evidence="2">Metallophosphoesterase domain protein</fullName>
    </submittedName>
</protein>
<proteinExistence type="predicted"/>
<name>T1CWN5_9ZZZZ</name>
<dbReference type="InterPro" id="IPR050341">
    <property type="entry name" value="PP1_catalytic_subunit"/>
</dbReference>
<gene>
    <name evidence="2" type="ORF">B1B_03148</name>
</gene>
<reference evidence="2" key="2">
    <citation type="journal article" date="2014" name="ISME J.">
        <title>Microbial stratification in low pH oxic and suboxic macroscopic growths along an acid mine drainage.</title>
        <authorList>
            <person name="Mendez-Garcia C."/>
            <person name="Mesa V."/>
            <person name="Sprenger R.R."/>
            <person name="Richter M."/>
            <person name="Diez M.S."/>
            <person name="Solano J."/>
            <person name="Bargiela R."/>
            <person name="Golyshina O.V."/>
            <person name="Manteca A."/>
            <person name="Ramos J.L."/>
            <person name="Gallego J.R."/>
            <person name="Llorente I."/>
            <person name="Martins Dos Santos V.A."/>
            <person name="Jensen O.N."/>
            <person name="Pelaez A.I."/>
            <person name="Sanchez J."/>
            <person name="Ferrer M."/>
        </authorList>
    </citation>
    <scope>NUCLEOTIDE SEQUENCE</scope>
</reference>
<dbReference type="SUPFAM" id="SSF56300">
    <property type="entry name" value="Metallo-dependent phosphatases"/>
    <property type="match status" value="1"/>
</dbReference>
<dbReference type="GO" id="GO:0005737">
    <property type="term" value="C:cytoplasm"/>
    <property type="evidence" value="ECO:0007669"/>
    <property type="project" value="TreeGrafter"/>
</dbReference>
<dbReference type="PRINTS" id="PR00114">
    <property type="entry name" value="STPHPHTASE"/>
</dbReference>
<feature type="domain" description="Calcineurin-like phosphoesterase" evidence="1">
    <location>
        <begin position="42"/>
        <end position="178"/>
    </location>
</feature>